<dbReference type="GO" id="GO:0005741">
    <property type="term" value="C:mitochondrial outer membrane"/>
    <property type="evidence" value="ECO:0007669"/>
    <property type="project" value="UniProtKB-SubCell"/>
</dbReference>
<evidence type="ECO:0000256" key="6">
    <source>
        <dbReference type="RuleBase" id="RU003651"/>
    </source>
</evidence>
<dbReference type="OrthoDB" id="10254455at2759"/>
<dbReference type="SUPFAM" id="SSF52540">
    <property type="entry name" value="P-loop containing nucleoside triphosphate hydrolases"/>
    <property type="match status" value="1"/>
</dbReference>
<reference evidence="10" key="1">
    <citation type="journal article" date="2020" name="Stud. Mycol.">
        <title>101 Dothideomycetes genomes: a test case for predicting lifestyles and emergence of pathogens.</title>
        <authorList>
            <person name="Haridas S."/>
            <person name="Albert R."/>
            <person name="Binder M."/>
            <person name="Bloem J."/>
            <person name="Labutti K."/>
            <person name="Salamov A."/>
            <person name="Andreopoulos B."/>
            <person name="Baker S."/>
            <person name="Barry K."/>
            <person name="Bills G."/>
            <person name="Bluhm B."/>
            <person name="Cannon C."/>
            <person name="Castanera R."/>
            <person name="Culley D."/>
            <person name="Daum C."/>
            <person name="Ezra D."/>
            <person name="Gonzalez J."/>
            <person name="Henrissat B."/>
            <person name="Kuo A."/>
            <person name="Liang C."/>
            <person name="Lipzen A."/>
            <person name="Lutzoni F."/>
            <person name="Magnuson J."/>
            <person name="Mondo S."/>
            <person name="Nolan M."/>
            <person name="Ohm R."/>
            <person name="Pangilinan J."/>
            <person name="Park H.-J."/>
            <person name="Ramirez L."/>
            <person name="Alfaro M."/>
            <person name="Sun H."/>
            <person name="Tritt A."/>
            <person name="Yoshinaga Y."/>
            <person name="Zwiers L.-H."/>
            <person name="Turgeon B."/>
            <person name="Goodwin S."/>
            <person name="Spatafora J."/>
            <person name="Crous P."/>
            <person name="Grigoriev I."/>
        </authorList>
    </citation>
    <scope>NUCLEOTIDE SEQUENCE</scope>
    <source>
        <strain evidence="10">CBS 133067</strain>
    </source>
</reference>
<dbReference type="GO" id="GO:0016887">
    <property type="term" value="F:ATP hydrolysis activity"/>
    <property type="evidence" value="ECO:0007669"/>
    <property type="project" value="InterPro"/>
</dbReference>
<keyword evidence="2 6" id="KW-0547">Nucleotide-binding</keyword>
<dbReference type="Gene3D" id="3.40.50.300">
    <property type="entry name" value="P-loop containing nucleotide triphosphate hydrolases"/>
    <property type="match status" value="1"/>
</dbReference>
<comment type="subcellular location">
    <subcellularLocation>
        <location evidence="1">Mitochondrion outer membrane</location>
        <topology evidence="1">Single-pass membrane protein</topology>
    </subcellularLocation>
</comment>
<accession>A0A9P4IHZ0</accession>
<evidence type="ECO:0000313" key="11">
    <source>
        <dbReference type="Proteomes" id="UP000799772"/>
    </source>
</evidence>
<evidence type="ECO:0000259" key="9">
    <source>
        <dbReference type="SMART" id="SM00382"/>
    </source>
</evidence>
<keyword evidence="8" id="KW-1133">Transmembrane helix</keyword>
<feature type="region of interest" description="Disordered" evidence="7">
    <location>
        <begin position="61"/>
        <end position="86"/>
    </location>
</feature>
<proteinExistence type="inferred from homology"/>
<dbReference type="PROSITE" id="PS00674">
    <property type="entry name" value="AAA"/>
    <property type="match status" value="1"/>
</dbReference>
<evidence type="ECO:0000256" key="2">
    <source>
        <dbReference type="ARBA" id="ARBA00022741"/>
    </source>
</evidence>
<protein>
    <submittedName>
        <fullName evidence="10">AAA-domain-containing protein</fullName>
    </submittedName>
</protein>
<comment type="caution">
    <text evidence="10">The sequence shown here is derived from an EMBL/GenBank/DDBJ whole genome shotgun (WGS) entry which is preliminary data.</text>
</comment>
<keyword evidence="3" id="KW-1000">Mitochondrion outer membrane</keyword>
<dbReference type="InterPro" id="IPR003959">
    <property type="entry name" value="ATPase_AAA_core"/>
</dbReference>
<keyword evidence="5" id="KW-0496">Mitochondrion</keyword>
<evidence type="ECO:0000256" key="1">
    <source>
        <dbReference type="ARBA" id="ARBA00004572"/>
    </source>
</evidence>
<comment type="similarity">
    <text evidence="6">Belongs to the AAA ATPase family.</text>
</comment>
<dbReference type="InterPro" id="IPR003593">
    <property type="entry name" value="AAA+_ATPase"/>
</dbReference>
<dbReference type="Proteomes" id="UP000799772">
    <property type="component" value="Unassembled WGS sequence"/>
</dbReference>
<dbReference type="EMBL" id="ML978126">
    <property type="protein sequence ID" value="KAF2098792.1"/>
    <property type="molecule type" value="Genomic_DNA"/>
</dbReference>
<evidence type="ECO:0000313" key="10">
    <source>
        <dbReference type="EMBL" id="KAF2098792.1"/>
    </source>
</evidence>
<organism evidence="10 11">
    <name type="scientific">Rhizodiscina lignyota</name>
    <dbReference type="NCBI Taxonomy" id="1504668"/>
    <lineage>
        <taxon>Eukaryota</taxon>
        <taxon>Fungi</taxon>
        <taxon>Dikarya</taxon>
        <taxon>Ascomycota</taxon>
        <taxon>Pezizomycotina</taxon>
        <taxon>Dothideomycetes</taxon>
        <taxon>Pleosporomycetidae</taxon>
        <taxon>Aulographales</taxon>
        <taxon>Rhizodiscinaceae</taxon>
        <taxon>Rhizodiscina</taxon>
    </lineage>
</organism>
<dbReference type="Pfam" id="PF00004">
    <property type="entry name" value="AAA"/>
    <property type="match status" value="1"/>
</dbReference>
<name>A0A9P4IHZ0_9PEZI</name>
<dbReference type="Pfam" id="PF17862">
    <property type="entry name" value="AAA_lid_3"/>
    <property type="match status" value="1"/>
</dbReference>
<dbReference type="FunFam" id="3.40.50.300:FF:000538">
    <property type="entry name" value="ATPase family AAA domain-containing protein 1"/>
    <property type="match status" value="1"/>
</dbReference>
<dbReference type="PANTHER" id="PTHR45644">
    <property type="entry name" value="AAA ATPASE, PUTATIVE (AFU_ORTHOLOGUE AFUA_2G12920)-RELATED-RELATED"/>
    <property type="match status" value="1"/>
</dbReference>
<evidence type="ECO:0000256" key="7">
    <source>
        <dbReference type="SAM" id="MobiDB-lite"/>
    </source>
</evidence>
<feature type="compositionally biased region" description="Basic and acidic residues" evidence="7">
    <location>
        <begin position="408"/>
        <end position="418"/>
    </location>
</feature>
<dbReference type="InterPro" id="IPR027417">
    <property type="entry name" value="P-loop_NTPase"/>
</dbReference>
<dbReference type="GO" id="GO:0005524">
    <property type="term" value="F:ATP binding"/>
    <property type="evidence" value="ECO:0007669"/>
    <property type="project" value="UniProtKB-KW"/>
</dbReference>
<keyword evidence="11" id="KW-1185">Reference proteome</keyword>
<dbReference type="PANTHER" id="PTHR45644:SF3">
    <property type="entry name" value="FI08533P-RELATED"/>
    <property type="match status" value="1"/>
</dbReference>
<gene>
    <name evidence="10" type="ORF">NA57DRAFT_56433</name>
</gene>
<feature type="domain" description="AAA+ ATPase" evidence="9">
    <location>
        <begin position="148"/>
        <end position="288"/>
    </location>
</feature>
<dbReference type="InterPro" id="IPR041569">
    <property type="entry name" value="AAA_lid_3"/>
</dbReference>
<dbReference type="InterPro" id="IPR051701">
    <property type="entry name" value="Mito_OM_Translocase_MSP1"/>
</dbReference>
<feature type="region of interest" description="Disordered" evidence="7">
    <location>
        <begin position="373"/>
        <end position="418"/>
    </location>
</feature>
<evidence type="ECO:0000256" key="5">
    <source>
        <dbReference type="ARBA" id="ARBA00023128"/>
    </source>
</evidence>
<dbReference type="SMART" id="SM00382">
    <property type="entry name" value="AAA"/>
    <property type="match status" value="1"/>
</dbReference>
<feature type="transmembrane region" description="Helical" evidence="8">
    <location>
        <begin position="12"/>
        <end position="30"/>
    </location>
</feature>
<keyword evidence="8" id="KW-0812">Transmembrane</keyword>
<evidence type="ECO:0000256" key="3">
    <source>
        <dbReference type="ARBA" id="ARBA00022787"/>
    </source>
</evidence>
<evidence type="ECO:0000256" key="8">
    <source>
        <dbReference type="SAM" id="Phobius"/>
    </source>
</evidence>
<keyword evidence="8" id="KW-0472">Membrane</keyword>
<dbReference type="InterPro" id="IPR003960">
    <property type="entry name" value="ATPase_AAA_CS"/>
</dbReference>
<dbReference type="GO" id="GO:0140570">
    <property type="term" value="P:extraction of mislocalized protein from mitochondrial outer membrane"/>
    <property type="evidence" value="ECO:0007669"/>
    <property type="project" value="TreeGrafter"/>
</dbReference>
<sequence>MSSTTSNRIRQLLTEVVFAASTSLLAYWVVRTLLSRLDTEAPARAEAQRKADDAKRKIDGILANKESTKDDDDDDSLSFGDDRPTKRELKLTPYEQTIAMEVVAPNEIPITFEDIGGLEDIIEELKESVIYPLTMPHLYAHSSALLSAPSGVLLYGPPGCGKTMLAKALAHESGAVFINLHISTLTEKWYGDSNKLVSAVFSLARKLQPAIVFIDEIDAVLGTRRSGEHEASGMVKAEFMTHWDGLASTNASGTPQRICILGATNRIQDIDEAILRRMPKKFPVSLPNASQRRRIFKLILRGTKVDREHFDLDYLVRVSAGMSGSDIKEACRDAAMFPVREYIKSRQTRGGRLREVDPRQVRGIRTTDFFRKGTTHKEKDLDDDDETDVGSIGRVATESETSSGSEEVDYREPMEARR</sequence>
<dbReference type="Gene3D" id="1.10.8.60">
    <property type="match status" value="1"/>
</dbReference>
<dbReference type="AlphaFoldDB" id="A0A9P4IHZ0"/>
<dbReference type="GO" id="GO:0140567">
    <property type="term" value="F:membrane protein dislocase activity"/>
    <property type="evidence" value="ECO:0007669"/>
    <property type="project" value="UniProtKB-ARBA"/>
</dbReference>
<keyword evidence="4 6" id="KW-0067">ATP-binding</keyword>
<evidence type="ECO:0000256" key="4">
    <source>
        <dbReference type="ARBA" id="ARBA00022840"/>
    </source>
</evidence>